<dbReference type="Proteomes" id="UP000192872">
    <property type="component" value="Unassembled WGS sequence"/>
</dbReference>
<dbReference type="SUPFAM" id="SSF51735">
    <property type="entry name" value="NAD(P)-binding Rossmann-fold domains"/>
    <property type="match status" value="1"/>
</dbReference>
<feature type="binding site" evidence="13">
    <location>
        <begin position="15"/>
        <end position="20"/>
    </location>
    <ligand>
        <name>NAD(+)</name>
        <dbReference type="ChEBI" id="CHEBI:57540"/>
    </ligand>
</feature>
<dbReference type="InterPro" id="IPR011128">
    <property type="entry name" value="G3P_DH_NAD-dep_N"/>
</dbReference>
<dbReference type="Gene3D" id="1.10.1040.10">
    <property type="entry name" value="N-(1-d-carboxylethyl)-l-norvaline Dehydrogenase, domain 2"/>
    <property type="match status" value="1"/>
</dbReference>
<accession>A0A1W9HYZ3</accession>
<evidence type="ECO:0000256" key="9">
    <source>
        <dbReference type="ARBA" id="ARBA00023264"/>
    </source>
</evidence>
<feature type="binding site" evidence="13">
    <location>
        <position position="259"/>
    </location>
    <ligand>
        <name>NAD(+)</name>
        <dbReference type="ChEBI" id="CHEBI:57540"/>
    </ligand>
</feature>
<keyword evidence="7 10" id="KW-0443">Lipid metabolism</keyword>
<dbReference type="EMBL" id="LWDL01000012">
    <property type="protein sequence ID" value="OQW52580.1"/>
    <property type="molecule type" value="Genomic_DNA"/>
</dbReference>
<keyword evidence="2 10" id="KW-0444">Lipid biosynthesis</keyword>
<dbReference type="PRINTS" id="PR00077">
    <property type="entry name" value="GPDHDRGNASE"/>
</dbReference>
<evidence type="ECO:0000256" key="1">
    <source>
        <dbReference type="ARBA" id="ARBA00011009"/>
    </source>
</evidence>
<evidence type="ECO:0000256" key="2">
    <source>
        <dbReference type="ARBA" id="ARBA00022516"/>
    </source>
</evidence>
<keyword evidence="8 10" id="KW-0594">Phospholipid biosynthesis</keyword>
<sequence>MSNTVPATHTIGVIGAGAWGTALALAAARAGRDVVLWGRDSAAMSDMAISRRNARHLPDIDLPANITPTADPAALAGLEVVLLVVPAQLAEDIISNLSPHLAGLRLLLLCCKGIVAGRGAFLSQIMGEQLAHVRMGALSGPSFAADVARSLPTAVTLAIEDESWGEALSQALGSPSFRPYWTSDLRGVEIGGALKNVYAIASGIVAGRGLGDSARAALIARAFAEMCRCGLPFGGRSETLSGLSGLGDLVLTTMSEQSRNLRFGLALGRGEAVETIRARLGTVEGIATAGAISALASRHEIDMPIAGAVAAILAGILSVEAAIDGLMRRPLRAET</sequence>
<dbReference type="PANTHER" id="PTHR11728:SF1">
    <property type="entry name" value="GLYCEROL-3-PHOSPHATE DEHYDROGENASE [NAD(+)] 2, CHLOROPLASTIC"/>
    <property type="match status" value="1"/>
</dbReference>
<evidence type="ECO:0000256" key="10">
    <source>
        <dbReference type="HAMAP-Rule" id="MF_00394"/>
    </source>
</evidence>
<keyword evidence="3 10" id="KW-0547">Nucleotide-binding</keyword>
<comment type="caution">
    <text evidence="18">The sequence shown here is derived from an EMBL/GenBank/DDBJ whole genome shotgun (WGS) entry which is preliminary data.</text>
</comment>
<dbReference type="GO" id="GO:0141152">
    <property type="term" value="F:glycerol-3-phosphate dehydrogenase (NAD+) activity"/>
    <property type="evidence" value="ECO:0007669"/>
    <property type="project" value="RHEA"/>
</dbReference>
<dbReference type="Pfam" id="PF07479">
    <property type="entry name" value="NAD_Gly3P_dh_C"/>
    <property type="match status" value="1"/>
</dbReference>
<dbReference type="PIRSF" id="PIRSF000114">
    <property type="entry name" value="Glycerol-3-P_dh"/>
    <property type="match status" value="1"/>
</dbReference>
<feature type="binding site" evidence="10">
    <location>
        <position position="112"/>
    </location>
    <ligand>
        <name>NADPH</name>
        <dbReference type="ChEBI" id="CHEBI:57783"/>
    </ligand>
</feature>
<feature type="binding site" evidence="10">
    <location>
        <position position="284"/>
    </location>
    <ligand>
        <name>NADPH</name>
        <dbReference type="ChEBI" id="CHEBI:57783"/>
    </ligand>
</feature>
<dbReference type="UniPathway" id="UPA00940"/>
<feature type="active site" description="Proton acceptor" evidence="10 11">
    <location>
        <position position="195"/>
    </location>
</feature>
<evidence type="ECO:0000256" key="12">
    <source>
        <dbReference type="PIRSR" id="PIRSR000114-2"/>
    </source>
</evidence>
<feature type="binding site" evidence="10">
    <location>
        <position position="259"/>
    </location>
    <ligand>
        <name>sn-glycerol 3-phosphate</name>
        <dbReference type="ChEBI" id="CHEBI:57597"/>
    </ligand>
</feature>
<evidence type="ECO:0000256" key="11">
    <source>
        <dbReference type="PIRSR" id="PIRSR000114-1"/>
    </source>
</evidence>
<evidence type="ECO:0000256" key="14">
    <source>
        <dbReference type="RuleBase" id="RU000437"/>
    </source>
</evidence>
<feature type="binding site" evidence="10">
    <location>
        <position position="19"/>
    </location>
    <ligand>
        <name>NADPH</name>
        <dbReference type="ChEBI" id="CHEBI:57783"/>
    </ligand>
</feature>
<comment type="catalytic activity">
    <reaction evidence="10">
        <text>sn-glycerol 3-phosphate + NAD(+) = dihydroxyacetone phosphate + NADH + H(+)</text>
        <dbReference type="Rhea" id="RHEA:11092"/>
        <dbReference type="ChEBI" id="CHEBI:15378"/>
        <dbReference type="ChEBI" id="CHEBI:57540"/>
        <dbReference type="ChEBI" id="CHEBI:57597"/>
        <dbReference type="ChEBI" id="CHEBI:57642"/>
        <dbReference type="ChEBI" id="CHEBI:57945"/>
        <dbReference type="EC" id="1.1.1.94"/>
    </reaction>
</comment>
<name>A0A1W9HYZ3_9HYPH</name>
<dbReference type="EC" id="1.1.1.94" evidence="10"/>
<feature type="binding site" evidence="10">
    <location>
        <position position="112"/>
    </location>
    <ligand>
        <name>sn-glycerol 3-phosphate</name>
        <dbReference type="ChEBI" id="CHEBI:57597"/>
    </ligand>
</feature>
<proteinExistence type="inferred from homology"/>
<evidence type="ECO:0000313" key="18">
    <source>
        <dbReference type="EMBL" id="OQW52580.1"/>
    </source>
</evidence>
<dbReference type="HAMAP" id="MF_00394">
    <property type="entry name" value="NAD_Glyc3P_dehydrog"/>
    <property type="match status" value="1"/>
</dbReference>
<feature type="binding site" evidence="10">
    <location>
        <position position="248"/>
    </location>
    <ligand>
        <name>sn-glycerol 3-phosphate</name>
        <dbReference type="ChEBI" id="CHEBI:57597"/>
    </ligand>
</feature>
<dbReference type="InterPro" id="IPR008927">
    <property type="entry name" value="6-PGluconate_DH-like_C_sf"/>
</dbReference>
<evidence type="ECO:0000256" key="3">
    <source>
        <dbReference type="ARBA" id="ARBA00022741"/>
    </source>
</evidence>
<dbReference type="NCBIfam" id="NF000940">
    <property type="entry name" value="PRK00094.1-2"/>
    <property type="match status" value="1"/>
</dbReference>
<feature type="binding site" evidence="10">
    <location>
        <position position="195"/>
    </location>
    <ligand>
        <name>sn-glycerol 3-phosphate</name>
        <dbReference type="ChEBI" id="CHEBI:57597"/>
    </ligand>
</feature>
<keyword evidence="6 10" id="KW-0520">NAD</keyword>
<evidence type="ECO:0000256" key="4">
    <source>
        <dbReference type="ARBA" id="ARBA00022857"/>
    </source>
</evidence>
<evidence type="ECO:0000256" key="13">
    <source>
        <dbReference type="PIRSR" id="PIRSR000114-3"/>
    </source>
</evidence>
<feature type="binding site" evidence="10">
    <location>
        <position position="142"/>
    </location>
    <ligand>
        <name>sn-glycerol 3-phosphate</name>
        <dbReference type="ChEBI" id="CHEBI:57597"/>
    </ligand>
</feature>
<dbReference type="PANTHER" id="PTHR11728">
    <property type="entry name" value="GLYCEROL-3-PHOSPHATE DEHYDROGENASE"/>
    <property type="match status" value="1"/>
</dbReference>
<dbReference type="FunFam" id="3.40.50.720:FF:000019">
    <property type="entry name" value="Glycerol-3-phosphate dehydrogenase [NAD(P)+]"/>
    <property type="match status" value="1"/>
</dbReference>
<comment type="pathway">
    <text evidence="10">Membrane lipid metabolism; glycerophospholipid metabolism.</text>
</comment>
<organism evidence="18 19">
    <name type="scientific">Candidatus Raskinella chloraquaticus</name>
    <dbReference type="NCBI Taxonomy" id="1951219"/>
    <lineage>
        <taxon>Bacteria</taxon>
        <taxon>Pseudomonadati</taxon>
        <taxon>Pseudomonadota</taxon>
        <taxon>Alphaproteobacteria</taxon>
        <taxon>Hyphomicrobiales</taxon>
        <taxon>Phreatobacteraceae</taxon>
        <taxon>Candidatus Raskinella</taxon>
    </lineage>
</organism>
<feature type="binding site" evidence="10">
    <location>
        <position position="144"/>
    </location>
    <ligand>
        <name>NADPH</name>
        <dbReference type="ChEBI" id="CHEBI:57783"/>
    </ligand>
</feature>
<dbReference type="SUPFAM" id="SSF48179">
    <property type="entry name" value="6-phosphogluconate dehydrogenase C-terminal domain-like"/>
    <property type="match status" value="1"/>
</dbReference>
<dbReference type="GO" id="GO:0005829">
    <property type="term" value="C:cytosol"/>
    <property type="evidence" value="ECO:0007669"/>
    <property type="project" value="TreeGrafter"/>
</dbReference>
<dbReference type="InterPro" id="IPR006168">
    <property type="entry name" value="G3P_DH_NAD-dep"/>
</dbReference>
<feature type="domain" description="Glycerol-3-phosphate dehydrogenase NAD-dependent N-terminal" evidence="16">
    <location>
        <begin position="11"/>
        <end position="163"/>
    </location>
</feature>
<protein>
    <recommendedName>
        <fullName evidence="10">Glycerol-3-phosphate dehydrogenase [NAD(P)+]</fullName>
        <ecNumber evidence="10">1.1.1.94</ecNumber>
    </recommendedName>
    <alternativeName>
        <fullName evidence="10">NAD(P)(+)-dependent glycerol-3-phosphate dehydrogenase</fullName>
    </alternativeName>
    <alternativeName>
        <fullName evidence="10">NAD(P)H-dependent dihydroxyacetone-phosphate reductase</fullName>
    </alternativeName>
</protein>
<keyword evidence="10" id="KW-0963">Cytoplasm</keyword>
<dbReference type="PROSITE" id="PS00957">
    <property type="entry name" value="NAD_G3PDH"/>
    <property type="match status" value="1"/>
</dbReference>
<evidence type="ECO:0000256" key="6">
    <source>
        <dbReference type="ARBA" id="ARBA00023027"/>
    </source>
</evidence>
<feature type="domain" description="Glycerol-3-phosphate dehydrogenase NAD-dependent C-terminal" evidence="17">
    <location>
        <begin position="184"/>
        <end position="323"/>
    </location>
</feature>
<feature type="binding site" evidence="10">
    <location>
        <position position="259"/>
    </location>
    <ligand>
        <name>NADPH</name>
        <dbReference type="ChEBI" id="CHEBI:57783"/>
    </ligand>
</feature>
<keyword evidence="5 10" id="KW-0560">Oxidoreductase</keyword>
<comment type="function">
    <text evidence="10">Catalyzes the reduction of the glycolytic intermediate dihydroxyacetone phosphate (DHAP) to sn-glycerol 3-phosphate (G3P), the key precursor for phospholipid synthesis.</text>
</comment>
<evidence type="ECO:0000313" key="19">
    <source>
        <dbReference type="Proteomes" id="UP000192872"/>
    </source>
</evidence>
<dbReference type="Pfam" id="PF01210">
    <property type="entry name" value="NAD_Gly3P_dh_N"/>
    <property type="match status" value="1"/>
</dbReference>
<feature type="binding site" evidence="10">
    <location>
        <position position="260"/>
    </location>
    <ligand>
        <name>sn-glycerol 3-phosphate</name>
        <dbReference type="ChEBI" id="CHEBI:57597"/>
    </ligand>
</feature>
<feature type="binding site" evidence="10">
    <location>
        <position position="140"/>
    </location>
    <ligand>
        <name>sn-glycerol 3-phosphate</name>
        <dbReference type="ChEBI" id="CHEBI:57597"/>
    </ligand>
</feature>
<dbReference type="InterPro" id="IPR036291">
    <property type="entry name" value="NAD(P)-bd_dom_sf"/>
</dbReference>
<dbReference type="AlphaFoldDB" id="A0A1W9HYZ3"/>
<dbReference type="NCBIfam" id="NF000942">
    <property type="entry name" value="PRK00094.1-4"/>
    <property type="match status" value="1"/>
</dbReference>
<dbReference type="GO" id="GO:0005975">
    <property type="term" value="P:carbohydrate metabolic process"/>
    <property type="evidence" value="ECO:0007669"/>
    <property type="project" value="InterPro"/>
</dbReference>
<evidence type="ECO:0000256" key="5">
    <source>
        <dbReference type="ARBA" id="ARBA00023002"/>
    </source>
</evidence>
<feature type="binding site" evidence="12">
    <location>
        <begin position="259"/>
        <end position="260"/>
    </location>
    <ligand>
        <name>substrate</name>
    </ligand>
</feature>
<keyword evidence="4 10" id="KW-0521">NADP</keyword>
<comment type="catalytic activity">
    <reaction evidence="10 15">
        <text>sn-glycerol 3-phosphate + NADP(+) = dihydroxyacetone phosphate + NADPH + H(+)</text>
        <dbReference type="Rhea" id="RHEA:11096"/>
        <dbReference type="ChEBI" id="CHEBI:15378"/>
        <dbReference type="ChEBI" id="CHEBI:57597"/>
        <dbReference type="ChEBI" id="CHEBI:57642"/>
        <dbReference type="ChEBI" id="CHEBI:57783"/>
        <dbReference type="ChEBI" id="CHEBI:58349"/>
        <dbReference type="EC" id="1.1.1.94"/>
    </reaction>
</comment>
<dbReference type="GO" id="GO:0046168">
    <property type="term" value="P:glycerol-3-phosphate catabolic process"/>
    <property type="evidence" value="ECO:0007669"/>
    <property type="project" value="InterPro"/>
</dbReference>
<comment type="caution">
    <text evidence="10">Lacks conserved residue(s) required for the propagation of feature annotation.</text>
</comment>
<dbReference type="GO" id="GO:0008654">
    <property type="term" value="P:phospholipid biosynthetic process"/>
    <property type="evidence" value="ECO:0007669"/>
    <property type="project" value="UniProtKB-KW"/>
</dbReference>
<comment type="similarity">
    <text evidence="1 10 14">Belongs to the NAD-dependent glycerol-3-phosphate dehydrogenase family.</text>
</comment>
<feature type="binding site" evidence="10">
    <location>
        <position position="39"/>
    </location>
    <ligand>
        <name>NADPH</name>
        <dbReference type="ChEBI" id="CHEBI:57783"/>
    </ligand>
</feature>
<dbReference type="GO" id="GO:0006650">
    <property type="term" value="P:glycerophospholipid metabolic process"/>
    <property type="evidence" value="ECO:0007669"/>
    <property type="project" value="UniProtKB-UniRule"/>
</dbReference>
<evidence type="ECO:0000256" key="15">
    <source>
        <dbReference type="RuleBase" id="RU000439"/>
    </source>
</evidence>
<evidence type="ECO:0000259" key="17">
    <source>
        <dbReference type="Pfam" id="PF07479"/>
    </source>
</evidence>
<dbReference type="GO" id="GO:0046167">
    <property type="term" value="P:glycerol-3-phosphate biosynthetic process"/>
    <property type="evidence" value="ECO:0007669"/>
    <property type="project" value="UniProtKB-UniRule"/>
</dbReference>
<feature type="binding site" evidence="12">
    <location>
        <position position="112"/>
    </location>
    <ligand>
        <name>substrate</name>
    </ligand>
</feature>
<gene>
    <name evidence="10" type="primary">gpsA</name>
    <name evidence="18" type="ORF">A4S15_07020</name>
</gene>
<dbReference type="InterPro" id="IPR013328">
    <property type="entry name" value="6PGD_dom2"/>
</dbReference>
<dbReference type="InterPro" id="IPR006109">
    <property type="entry name" value="G3P_DH_NAD-dep_C"/>
</dbReference>
<evidence type="ECO:0000259" key="16">
    <source>
        <dbReference type="Pfam" id="PF01210"/>
    </source>
</evidence>
<dbReference type="STRING" id="1827387.A4S15_07020"/>
<keyword evidence="9 10" id="KW-1208">Phospholipid metabolism</keyword>
<feature type="binding site" evidence="10">
    <location>
        <position position="258"/>
    </location>
    <ligand>
        <name>sn-glycerol 3-phosphate</name>
        <dbReference type="ChEBI" id="CHEBI:57597"/>
    </ligand>
</feature>
<comment type="subcellular location">
    <subcellularLocation>
        <location evidence="10">Cytoplasm</location>
    </subcellularLocation>
</comment>
<reference evidence="18 19" key="1">
    <citation type="journal article" date="2017" name="Water Res.">
        <title>Comammox in drinking water systems.</title>
        <authorList>
            <person name="Wang Y."/>
            <person name="Ma L."/>
            <person name="Mao Y."/>
            <person name="Jiang X."/>
            <person name="Xia Y."/>
            <person name="Yu K."/>
            <person name="Li B."/>
            <person name="Zhang T."/>
        </authorList>
    </citation>
    <scope>NUCLEOTIDE SEQUENCE [LARGE SCALE GENOMIC DNA]</scope>
    <source>
        <strain evidence="18">SG_bin8</strain>
    </source>
</reference>
<feature type="binding site" evidence="13">
    <location>
        <position position="144"/>
    </location>
    <ligand>
        <name>NAD(+)</name>
        <dbReference type="ChEBI" id="CHEBI:57540"/>
    </ligand>
</feature>
<evidence type="ECO:0000256" key="8">
    <source>
        <dbReference type="ARBA" id="ARBA00023209"/>
    </source>
</evidence>
<dbReference type="RefSeq" id="WP_376801748.1">
    <property type="nucleotide sequence ID" value="NZ_DBNB01000020.1"/>
</dbReference>
<dbReference type="Gene3D" id="3.40.50.720">
    <property type="entry name" value="NAD(P)-binding Rossmann-like Domain"/>
    <property type="match status" value="1"/>
</dbReference>
<dbReference type="GO" id="GO:0051287">
    <property type="term" value="F:NAD binding"/>
    <property type="evidence" value="ECO:0007669"/>
    <property type="project" value="InterPro"/>
</dbReference>
<evidence type="ECO:0000256" key="7">
    <source>
        <dbReference type="ARBA" id="ARBA00023098"/>
    </source>
</evidence>
<dbReference type="GO" id="GO:0141153">
    <property type="term" value="F:glycerol-3-phosphate dehydrogenase (NADP+) activity"/>
    <property type="evidence" value="ECO:0007669"/>
    <property type="project" value="RHEA"/>
</dbReference>